<dbReference type="GO" id="GO:0016829">
    <property type="term" value="F:lyase activity"/>
    <property type="evidence" value="ECO:0007669"/>
    <property type="project" value="UniProtKB-KW"/>
</dbReference>
<protein>
    <submittedName>
        <fullName evidence="1">Aminodeoxychorismate lyase</fullName>
    </submittedName>
</protein>
<proteinExistence type="predicted"/>
<reference evidence="1 2" key="1">
    <citation type="submission" date="2017-01" db="EMBL/GenBank/DDBJ databases">
        <title>Draft genome sequence of an E. coli strain isolated from human, in Amazon, Brazil.</title>
        <authorList>
            <person name="Moura Q."/>
            <person name="Fernandes M.R."/>
            <person name="Cerdeira L."/>
            <person name="Vianello M."/>
            <person name="Souza T.A."/>
            <person name="Ienne S."/>
            <person name="Lincopan N."/>
        </authorList>
    </citation>
    <scope>NUCLEOTIDE SEQUENCE [LARGE SCALE GENOMIC DNA]</scope>
    <source>
        <strain evidence="1 2">ICBEcBL-II-13</strain>
    </source>
</reference>
<feature type="non-terminal residue" evidence="1">
    <location>
        <position position="47"/>
    </location>
</feature>
<evidence type="ECO:0000313" key="2">
    <source>
        <dbReference type="Proteomes" id="UP000188967"/>
    </source>
</evidence>
<dbReference type="SUPFAM" id="SSF56752">
    <property type="entry name" value="D-aminoacid aminotransferase-like PLP-dependent enzymes"/>
    <property type="match status" value="1"/>
</dbReference>
<dbReference type="EMBL" id="MTPS01000398">
    <property type="protein sequence ID" value="ONG31470.1"/>
    <property type="molecule type" value="Genomic_DNA"/>
</dbReference>
<dbReference type="AlphaFoldDB" id="A0A1V2G7Y5"/>
<evidence type="ECO:0000313" key="1">
    <source>
        <dbReference type="EMBL" id="ONG31470.1"/>
    </source>
</evidence>
<keyword evidence="1" id="KW-0456">Lyase</keyword>
<gene>
    <name evidence="1" type="ORF">BXT93_21860</name>
</gene>
<name>A0A1V2G7Y5_ECOLX</name>
<accession>A0A1V2G7Y5</accession>
<dbReference type="Proteomes" id="UP000188967">
    <property type="component" value="Unassembled WGS sequence"/>
</dbReference>
<organism evidence="1 2">
    <name type="scientific">Escherichia coli</name>
    <dbReference type="NCBI Taxonomy" id="562"/>
    <lineage>
        <taxon>Bacteria</taxon>
        <taxon>Pseudomonadati</taxon>
        <taxon>Pseudomonadota</taxon>
        <taxon>Gammaproteobacteria</taxon>
        <taxon>Enterobacterales</taxon>
        <taxon>Enterobacteriaceae</taxon>
        <taxon>Escherichia</taxon>
    </lineage>
</organism>
<sequence>MFLINGHKQESLAVSDRATQFGDGCFTTARVIDGKVSLLSAHIQRLQ</sequence>
<dbReference type="InterPro" id="IPR043131">
    <property type="entry name" value="BCAT-like_N"/>
</dbReference>
<dbReference type="Gene3D" id="3.30.470.10">
    <property type="match status" value="1"/>
</dbReference>
<comment type="caution">
    <text evidence="1">The sequence shown here is derived from an EMBL/GenBank/DDBJ whole genome shotgun (WGS) entry which is preliminary data.</text>
</comment>
<dbReference type="InterPro" id="IPR036038">
    <property type="entry name" value="Aminotransferase-like"/>
</dbReference>